<accession>A0A4Y2SUJ4</accession>
<gene>
    <name evidence="2" type="ORF">AVEN_72984_1</name>
</gene>
<evidence type="ECO:0000313" key="3">
    <source>
        <dbReference type="Proteomes" id="UP000499080"/>
    </source>
</evidence>
<dbReference type="Proteomes" id="UP000499080">
    <property type="component" value="Unassembled WGS sequence"/>
</dbReference>
<dbReference type="AlphaFoldDB" id="A0A4Y2SUJ4"/>
<organism evidence="2 3">
    <name type="scientific">Araneus ventricosus</name>
    <name type="common">Orbweaver spider</name>
    <name type="synonym">Epeira ventricosa</name>
    <dbReference type="NCBI Taxonomy" id="182803"/>
    <lineage>
        <taxon>Eukaryota</taxon>
        <taxon>Metazoa</taxon>
        <taxon>Ecdysozoa</taxon>
        <taxon>Arthropoda</taxon>
        <taxon>Chelicerata</taxon>
        <taxon>Arachnida</taxon>
        <taxon>Araneae</taxon>
        <taxon>Araneomorphae</taxon>
        <taxon>Entelegynae</taxon>
        <taxon>Araneoidea</taxon>
        <taxon>Araneidae</taxon>
        <taxon>Araneus</taxon>
    </lineage>
</organism>
<reference evidence="2 3" key="1">
    <citation type="journal article" date="2019" name="Sci. Rep.">
        <title>Orb-weaving spider Araneus ventricosus genome elucidates the spidroin gene catalogue.</title>
        <authorList>
            <person name="Kono N."/>
            <person name="Nakamura H."/>
            <person name="Ohtoshi R."/>
            <person name="Moran D.A.P."/>
            <person name="Shinohara A."/>
            <person name="Yoshida Y."/>
            <person name="Fujiwara M."/>
            <person name="Mori M."/>
            <person name="Tomita M."/>
            <person name="Arakawa K."/>
        </authorList>
    </citation>
    <scope>NUCLEOTIDE SEQUENCE [LARGE SCALE GENOMIC DNA]</scope>
</reference>
<proteinExistence type="predicted"/>
<feature type="region of interest" description="Disordered" evidence="1">
    <location>
        <begin position="40"/>
        <end position="65"/>
    </location>
</feature>
<feature type="compositionally biased region" description="Polar residues" evidence="1">
    <location>
        <begin position="40"/>
        <end position="50"/>
    </location>
</feature>
<dbReference type="EMBL" id="BGPR01023791">
    <property type="protein sequence ID" value="GBN91240.1"/>
    <property type="molecule type" value="Genomic_DNA"/>
</dbReference>
<protein>
    <submittedName>
        <fullName evidence="2">Uncharacterized protein</fullName>
    </submittedName>
</protein>
<sequence>MSVNVGTLKASELMDGYLSTVPTGWCRLCMHRENSASLIETGNKYPTTQVDRPKTDHGKKTSEGNQWFPFLSKHRRNEHFFHGAGNAILGYRKIS</sequence>
<name>A0A4Y2SUJ4_ARAVE</name>
<evidence type="ECO:0000256" key="1">
    <source>
        <dbReference type="SAM" id="MobiDB-lite"/>
    </source>
</evidence>
<evidence type="ECO:0000313" key="2">
    <source>
        <dbReference type="EMBL" id="GBN91240.1"/>
    </source>
</evidence>
<feature type="compositionally biased region" description="Basic and acidic residues" evidence="1">
    <location>
        <begin position="51"/>
        <end position="62"/>
    </location>
</feature>
<comment type="caution">
    <text evidence="2">The sequence shown here is derived from an EMBL/GenBank/DDBJ whole genome shotgun (WGS) entry which is preliminary data.</text>
</comment>
<keyword evidence="3" id="KW-1185">Reference proteome</keyword>